<evidence type="ECO:0000313" key="2">
    <source>
        <dbReference type="Proteomes" id="UP001240678"/>
    </source>
</evidence>
<dbReference type="AlphaFoldDB" id="A0AAI9YVY4"/>
<accession>A0AAI9YVY4</accession>
<keyword evidence="2" id="KW-1185">Reference proteome</keyword>
<dbReference type="EMBL" id="MOOE01000008">
    <property type="protein sequence ID" value="KAK1526281.1"/>
    <property type="molecule type" value="Genomic_DNA"/>
</dbReference>
<comment type="caution">
    <text evidence="1">The sequence shown here is derived from an EMBL/GenBank/DDBJ whole genome shotgun (WGS) entry which is preliminary data.</text>
</comment>
<name>A0AAI9YVY4_9PEZI</name>
<sequence>MADTSKMDGGEPKGTVYLLYYSQACIPSQRPAVARVPDGDGDVSVRGVDIRQRLVLRRFPCLLLRNPAAPH</sequence>
<proteinExistence type="predicted"/>
<protein>
    <submittedName>
        <fullName evidence="1">Uncharacterized protein</fullName>
    </submittedName>
</protein>
<evidence type="ECO:0000313" key="1">
    <source>
        <dbReference type="EMBL" id="KAK1526281.1"/>
    </source>
</evidence>
<organism evidence="1 2">
    <name type="scientific">Colletotrichum costaricense</name>
    <dbReference type="NCBI Taxonomy" id="1209916"/>
    <lineage>
        <taxon>Eukaryota</taxon>
        <taxon>Fungi</taxon>
        <taxon>Dikarya</taxon>
        <taxon>Ascomycota</taxon>
        <taxon>Pezizomycotina</taxon>
        <taxon>Sordariomycetes</taxon>
        <taxon>Hypocreomycetidae</taxon>
        <taxon>Glomerellales</taxon>
        <taxon>Glomerellaceae</taxon>
        <taxon>Colletotrichum</taxon>
        <taxon>Colletotrichum acutatum species complex</taxon>
    </lineage>
</organism>
<reference evidence="1 2" key="1">
    <citation type="submission" date="2016-10" db="EMBL/GenBank/DDBJ databases">
        <title>The genome sequence of Colletotrichum fioriniae PJ7.</title>
        <authorList>
            <person name="Baroncelli R."/>
        </authorList>
    </citation>
    <scope>NUCLEOTIDE SEQUENCE [LARGE SCALE GENOMIC DNA]</scope>
    <source>
        <strain evidence="1 2">IMI 309622</strain>
    </source>
</reference>
<dbReference type="RefSeq" id="XP_060313134.1">
    <property type="nucleotide sequence ID" value="XM_060456860.1"/>
</dbReference>
<dbReference type="GeneID" id="85340407"/>
<dbReference type="Proteomes" id="UP001240678">
    <property type="component" value="Unassembled WGS sequence"/>
</dbReference>
<gene>
    <name evidence="1" type="ORF">CCOS01_08699</name>
</gene>